<sequence>MRRVDVAHAPSADVHDFAVGKGARRPVGEIVERHHAGGLAMNHLRLRRRGEPEIHRAAFIGFDMAEGNPAQPLDWHDRGQALRDARKQRTRPAMKQQRLVGVDEELVEGETGRRRDLRHIRRQTIDALGDFIDLRFHFTL</sequence>
<dbReference type="AlphaFoldDB" id="A0A3M9XLL0"/>
<dbReference type="EMBL" id="QWDD01000001">
    <property type="protein sequence ID" value="RNJ49157.1"/>
    <property type="molecule type" value="Genomic_DNA"/>
</dbReference>
<gene>
    <name evidence="1" type="ORF">D1O30_05635</name>
</gene>
<evidence type="ECO:0000313" key="1">
    <source>
        <dbReference type="EMBL" id="RNJ49157.1"/>
    </source>
</evidence>
<accession>A0A3M9XLL0</accession>
<protein>
    <submittedName>
        <fullName evidence="1">Uncharacterized protein</fullName>
    </submittedName>
</protein>
<name>A0A3M9XLL0_9HYPH</name>
<reference evidence="1 2" key="1">
    <citation type="submission" date="2018-08" db="EMBL/GenBank/DDBJ databases">
        <title>Genome sequence of Methylocystis hirsuta CSC1, a methanotroph able to accumulate PHAs.</title>
        <authorList>
            <person name="Bordel S."/>
            <person name="Rodriguez E."/>
            <person name="Gancedo J."/>
            <person name="Munoz R."/>
        </authorList>
    </citation>
    <scope>NUCLEOTIDE SEQUENCE [LARGE SCALE GENOMIC DNA]</scope>
    <source>
        <strain evidence="1 2">CSC1</strain>
    </source>
</reference>
<keyword evidence="2" id="KW-1185">Reference proteome</keyword>
<organism evidence="1 2">
    <name type="scientific">Methylocystis hirsuta</name>
    <dbReference type="NCBI Taxonomy" id="369798"/>
    <lineage>
        <taxon>Bacteria</taxon>
        <taxon>Pseudomonadati</taxon>
        <taxon>Pseudomonadota</taxon>
        <taxon>Alphaproteobacteria</taxon>
        <taxon>Hyphomicrobiales</taxon>
        <taxon>Methylocystaceae</taxon>
        <taxon>Methylocystis</taxon>
    </lineage>
</organism>
<proteinExistence type="predicted"/>
<comment type="caution">
    <text evidence="1">The sequence shown here is derived from an EMBL/GenBank/DDBJ whole genome shotgun (WGS) entry which is preliminary data.</text>
</comment>
<dbReference type="Proteomes" id="UP000268623">
    <property type="component" value="Unassembled WGS sequence"/>
</dbReference>
<evidence type="ECO:0000313" key="2">
    <source>
        <dbReference type="Proteomes" id="UP000268623"/>
    </source>
</evidence>